<keyword evidence="14" id="KW-1185">Reference proteome</keyword>
<feature type="site" description="Histone H3K4me3 binding" evidence="8">
    <location>
        <position position="385"/>
    </location>
</feature>
<dbReference type="OMA" id="IMNNSAW"/>
<comment type="caution">
    <text evidence="13">The sequence shown here is derived from an EMBL/GenBank/DDBJ whole genome shotgun (WGS) entry which is preliminary data.</text>
</comment>
<dbReference type="STRING" id="1173701.A0A066XSX5"/>
<evidence type="ECO:0000256" key="6">
    <source>
        <dbReference type="ARBA" id="ARBA00022853"/>
    </source>
</evidence>
<dbReference type="PROSITE" id="PS50016">
    <property type="entry name" value="ZF_PHD_2"/>
    <property type="match status" value="1"/>
</dbReference>
<feature type="compositionally biased region" description="Basic and acidic residues" evidence="11">
    <location>
        <begin position="252"/>
        <end position="279"/>
    </location>
</feature>
<dbReference type="GO" id="GO:0008270">
    <property type="term" value="F:zinc ion binding"/>
    <property type="evidence" value="ECO:0007669"/>
    <property type="project" value="UniProtKB-KW"/>
</dbReference>
<dbReference type="Proteomes" id="UP000027238">
    <property type="component" value="Unassembled WGS sequence"/>
</dbReference>
<feature type="region of interest" description="Disordered" evidence="11">
    <location>
        <begin position="252"/>
        <end position="291"/>
    </location>
</feature>
<dbReference type="PANTHER" id="PTHR10333:SF42">
    <property type="entry name" value="INHIBITOR OF GROWTH PROTEIN 5"/>
    <property type="match status" value="1"/>
</dbReference>
<gene>
    <name evidence="13" type="ORF">CSUB01_08720</name>
</gene>
<dbReference type="OrthoDB" id="20872at2759"/>
<keyword evidence="7" id="KW-0539">Nucleus</keyword>
<dbReference type="SUPFAM" id="SSF57903">
    <property type="entry name" value="FYVE/PHD zinc finger"/>
    <property type="match status" value="1"/>
</dbReference>
<feature type="binding site" evidence="9">
    <location>
        <position position="377"/>
    </location>
    <ligand>
        <name>Zn(2+)</name>
        <dbReference type="ChEBI" id="CHEBI:29105"/>
        <label>1</label>
    </ligand>
</feature>
<feature type="site" description="Histone H3K4me3 binding" evidence="8">
    <location>
        <position position="389"/>
    </location>
</feature>
<accession>A0A066XSX5</accession>
<feature type="domain" description="PHD-type" evidence="12">
    <location>
        <begin position="372"/>
        <end position="423"/>
    </location>
</feature>
<evidence type="ECO:0000256" key="10">
    <source>
        <dbReference type="PROSITE-ProRule" id="PRU00146"/>
    </source>
</evidence>
<dbReference type="EMBL" id="JMSE01000293">
    <property type="protein sequence ID" value="KDN70789.1"/>
    <property type="molecule type" value="Genomic_DNA"/>
</dbReference>
<evidence type="ECO:0000259" key="12">
    <source>
        <dbReference type="PROSITE" id="PS50016"/>
    </source>
</evidence>
<dbReference type="GO" id="GO:0006325">
    <property type="term" value="P:chromatin organization"/>
    <property type="evidence" value="ECO:0007669"/>
    <property type="project" value="UniProtKB-KW"/>
</dbReference>
<dbReference type="GO" id="GO:0005634">
    <property type="term" value="C:nucleus"/>
    <property type="evidence" value="ECO:0007669"/>
    <property type="project" value="UniProtKB-SubCell"/>
</dbReference>
<dbReference type="GO" id="GO:0006355">
    <property type="term" value="P:regulation of DNA-templated transcription"/>
    <property type="evidence" value="ECO:0007669"/>
    <property type="project" value="TreeGrafter"/>
</dbReference>
<dbReference type="Gene3D" id="3.30.40.10">
    <property type="entry name" value="Zinc/RING finger domain, C3HC4 (zinc finger)"/>
    <property type="match status" value="1"/>
</dbReference>
<dbReference type="InterPro" id="IPR001965">
    <property type="entry name" value="Znf_PHD"/>
</dbReference>
<feature type="site" description="Histone H3K4me3 binding" evidence="8">
    <location>
        <position position="374"/>
    </location>
</feature>
<dbReference type="InterPro" id="IPR011011">
    <property type="entry name" value="Znf_FYVE_PHD"/>
</dbReference>
<feature type="binding site" evidence="9">
    <location>
        <position position="417"/>
    </location>
    <ligand>
        <name>Zn(2+)</name>
        <dbReference type="ChEBI" id="CHEBI:29105"/>
        <label>2</label>
    </ligand>
</feature>
<comment type="subcellular location">
    <subcellularLocation>
        <location evidence="1">Nucleus</location>
    </subcellularLocation>
</comment>
<dbReference type="eggNOG" id="KOG1973">
    <property type="taxonomic scope" value="Eukaryota"/>
</dbReference>
<keyword evidence="5 9" id="KW-0862">Zinc</keyword>
<feature type="binding site" evidence="9">
    <location>
        <position position="393"/>
    </location>
    <ligand>
        <name>Zn(2+)</name>
        <dbReference type="ChEBI" id="CHEBI:29105"/>
        <label>2</label>
    </ligand>
</feature>
<keyword evidence="3 9" id="KW-0479">Metal-binding</keyword>
<evidence type="ECO:0000256" key="8">
    <source>
        <dbReference type="PIRSR" id="PIRSR628651-50"/>
    </source>
</evidence>
<feature type="site" description="Histone H3K4me3 binding" evidence="8">
    <location>
        <position position="397"/>
    </location>
</feature>
<evidence type="ECO:0000256" key="5">
    <source>
        <dbReference type="ARBA" id="ARBA00022833"/>
    </source>
</evidence>
<evidence type="ECO:0000313" key="13">
    <source>
        <dbReference type="EMBL" id="KDN70789.1"/>
    </source>
</evidence>
<evidence type="ECO:0000313" key="14">
    <source>
        <dbReference type="Proteomes" id="UP000027238"/>
    </source>
</evidence>
<dbReference type="PROSITE" id="PS01359">
    <property type="entry name" value="ZF_PHD_1"/>
    <property type="match status" value="1"/>
</dbReference>
<dbReference type="SMART" id="SM00249">
    <property type="entry name" value="PHD"/>
    <property type="match status" value="1"/>
</dbReference>
<sequence length="432" mass="48782">MATLQRRPAAYDPVRVQDWVAAEEIPEAESLASRLCAECIKTFKLVLREAGSRDDLPQLAKRSLERSGSSLILWAEGHGVADGKLDDALAKSRMLQQTLMGLLSVSQLIQHPGIVPQLISQGEVVRHTEFLGDLAWEAKMAVRDSCQSSDSEESDSDTSSSSVLNDWDEIADDIRTDVECLIDLEPLIQAPFVDHRKSKAIEKKPEKLETWIPRQLYTSRISHRFPNARLELVNRLAQANWDRFHRIQSDKERNIAERGNATREEKTESRTPTENDSNFHDSGLGTSQGTRSAYAETTMSYRQNTAHSIRIPPLPIEAKKGRPFECLACGRQVRIMNNSAWKAKRRSPSEFLDFSGDGLKDEISDYYTDGEPTYCYCSNVAYGEMVACDGDNCEREWFHLKCVDLNVAPEVNSTWYCNDCAKKDERKSRSAP</sequence>
<evidence type="ECO:0000256" key="11">
    <source>
        <dbReference type="SAM" id="MobiDB-lite"/>
    </source>
</evidence>
<feature type="binding site" evidence="9">
    <location>
        <position position="420"/>
    </location>
    <ligand>
        <name>Zn(2+)</name>
        <dbReference type="ChEBI" id="CHEBI:29105"/>
        <label>2</label>
    </ligand>
</feature>
<dbReference type="HOGENOM" id="CLU_634603_0_0_1"/>
<dbReference type="InterPro" id="IPR019787">
    <property type="entry name" value="Znf_PHD-finger"/>
</dbReference>
<dbReference type="PANTHER" id="PTHR10333">
    <property type="entry name" value="INHIBITOR OF GROWTH PROTEIN"/>
    <property type="match status" value="1"/>
</dbReference>
<reference evidence="14" key="1">
    <citation type="journal article" date="2014" name="Genome Announc.">
        <title>Draft genome sequence of Colletotrichum sublineola, a destructive pathogen of cultivated sorghum.</title>
        <authorList>
            <person name="Baroncelli R."/>
            <person name="Sanz-Martin J.M."/>
            <person name="Rech G.E."/>
            <person name="Sukno S.A."/>
            <person name="Thon M.R."/>
        </authorList>
    </citation>
    <scope>NUCLEOTIDE SEQUENCE [LARGE SCALE GENOMIC DNA]</scope>
    <source>
        <strain evidence="14">TX430BB</strain>
    </source>
</reference>
<protein>
    <recommendedName>
        <fullName evidence="12">PHD-type domain-containing protein</fullName>
    </recommendedName>
</protein>
<dbReference type="InterPro" id="IPR013083">
    <property type="entry name" value="Znf_RING/FYVE/PHD"/>
</dbReference>
<comment type="similarity">
    <text evidence="2">Belongs to the ING family.</text>
</comment>
<dbReference type="InterPro" id="IPR028651">
    <property type="entry name" value="ING_fam"/>
</dbReference>
<feature type="binding site" evidence="9">
    <location>
        <position position="399"/>
    </location>
    <ligand>
        <name>Zn(2+)</name>
        <dbReference type="ChEBI" id="CHEBI:29105"/>
        <label>1</label>
    </ligand>
</feature>
<keyword evidence="6" id="KW-0156">Chromatin regulator</keyword>
<evidence type="ECO:0000256" key="2">
    <source>
        <dbReference type="ARBA" id="ARBA00010210"/>
    </source>
</evidence>
<dbReference type="GO" id="GO:0000785">
    <property type="term" value="C:chromatin"/>
    <property type="evidence" value="ECO:0007669"/>
    <property type="project" value="UniProtKB-ARBA"/>
</dbReference>
<evidence type="ECO:0000256" key="1">
    <source>
        <dbReference type="ARBA" id="ARBA00004123"/>
    </source>
</evidence>
<proteinExistence type="inferred from homology"/>
<feature type="binding site" evidence="9">
    <location>
        <position position="388"/>
    </location>
    <ligand>
        <name>Zn(2+)</name>
        <dbReference type="ChEBI" id="CHEBI:29105"/>
        <label>2</label>
    </ligand>
</feature>
<name>A0A066XSX5_COLSU</name>
<evidence type="ECO:0000256" key="3">
    <source>
        <dbReference type="ARBA" id="ARBA00022723"/>
    </source>
</evidence>
<dbReference type="CDD" id="cd15505">
    <property type="entry name" value="PHD_ING"/>
    <property type="match status" value="1"/>
</dbReference>
<dbReference type="AlphaFoldDB" id="A0A066XSX5"/>
<evidence type="ECO:0000256" key="7">
    <source>
        <dbReference type="ARBA" id="ARBA00023242"/>
    </source>
</evidence>
<feature type="binding site" evidence="9">
    <location>
        <position position="402"/>
    </location>
    <ligand>
        <name>Zn(2+)</name>
        <dbReference type="ChEBI" id="CHEBI:29105"/>
        <label>1</label>
    </ligand>
</feature>
<keyword evidence="4 10" id="KW-0863">Zinc-finger</keyword>
<feature type="binding site" evidence="9">
    <location>
        <position position="375"/>
    </location>
    <ligand>
        <name>Zn(2+)</name>
        <dbReference type="ChEBI" id="CHEBI:29105"/>
        <label>1</label>
    </ligand>
</feature>
<evidence type="ECO:0000256" key="4">
    <source>
        <dbReference type="ARBA" id="ARBA00022771"/>
    </source>
</evidence>
<organism evidence="13 14">
    <name type="scientific">Colletotrichum sublineola</name>
    <name type="common">Sorghum anthracnose fungus</name>
    <dbReference type="NCBI Taxonomy" id="1173701"/>
    <lineage>
        <taxon>Eukaryota</taxon>
        <taxon>Fungi</taxon>
        <taxon>Dikarya</taxon>
        <taxon>Ascomycota</taxon>
        <taxon>Pezizomycotina</taxon>
        <taxon>Sordariomycetes</taxon>
        <taxon>Hypocreomycetidae</taxon>
        <taxon>Glomerellales</taxon>
        <taxon>Glomerellaceae</taxon>
        <taxon>Colletotrichum</taxon>
        <taxon>Colletotrichum graminicola species complex</taxon>
    </lineage>
</organism>
<dbReference type="InterPro" id="IPR019786">
    <property type="entry name" value="Zinc_finger_PHD-type_CS"/>
</dbReference>
<evidence type="ECO:0000256" key="9">
    <source>
        <dbReference type="PIRSR" id="PIRSR628651-51"/>
    </source>
</evidence>